<dbReference type="EMBL" id="JACHLE010000003">
    <property type="protein sequence ID" value="MBB4807301.1"/>
    <property type="molecule type" value="Genomic_DNA"/>
</dbReference>
<gene>
    <name evidence="1" type="ORF">HNP38_002605</name>
</gene>
<comment type="caution">
    <text evidence="1">The sequence shown here is derived from an EMBL/GenBank/DDBJ whole genome shotgun (WGS) entry which is preliminary data.</text>
</comment>
<keyword evidence="2" id="KW-1185">Reference proteome</keyword>
<dbReference type="AlphaFoldDB" id="A0A840KD30"/>
<dbReference type="RefSeq" id="WP_184190082.1">
    <property type="nucleotide sequence ID" value="NZ_JACHLE010000003.1"/>
</dbReference>
<evidence type="ECO:0000313" key="1">
    <source>
        <dbReference type="EMBL" id="MBB4807301.1"/>
    </source>
</evidence>
<organism evidence="1 2">
    <name type="scientific">Chryseobacterium defluvii</name>
    <dbReference type="NCBI Taxonomy" id="160396"/>
    <lineage>
        <taxon>Bacteria</taxon>
        <taxon>Pseudomonadati</taxon>
        <taxon>Bacteroidota</taxon>
        <taxon>Flavobacteriia</taxon>
        <taxon>Flavobacteriales</taxon>
        <taxon>Weeksellaceae</taxon>
        <taxon>Chryseobacterium group</taxon>
        <taxon>Chryseobacterium</taxon>
    </lineage>
</organism>
<dbReference type="Proteomes" id="UP000592180">
    <property type="component" value="Unassembled WGS sequence"/>
</dbReference>
<sequence length="86" mass="10554">MNTEELKIELSKLEKFVNENPELQKLLFDNPFLMTEEFEENNKQKIEKFLESKKRIREIKFQLLSPKDKVEYLEEQKKLKEKFSED</sequence>
<evidence type="ECO:0000313" key="2">
    <source>
        <dbReference type="Proteomes" id="UP000592180"/>
    </source>
</evidence>
<name>A0A840KD30_9FLAO</name>
<proteinExistence type="predicted"/>
<accession>A0A840KD30</accession>
<protein>
    <submittedName>
        <fullName evidence="1">Uncharacterized protein</fullName>
    </submittedName>
</protein>
<reference evidence="1 2" key="1">
    <citation type="submission" date="2020-08" db="EMBL/GenBank/DDBJ databases">
        <title>Functional genomics of gut bacteria from endangered species of beetles.</title>
        <authorList>
            <person name="Carlos-Shanley C."/>
        </authorList>
    </citation>
    <scope>NUCLEOTIDE SEQUENCE [LARGE SCALE GENOMIC DNA]</scope>
    <source>
        <strain evidence="1 2">S00151</strain>
    </source>
</reference>